<name>A0A1C5IQB8_9ACTN</name>
<dbReference type="Gene3D" id="1.25.40.10">
    <property type="entry name" value="Tetratricopeptide repeat domain"/>
    <property type="match status" value="1"/>
</dbReference>
<evidence type="ECO:0008006" key="4">
    <source>
        <dbReference type="Google" id="ProtNLM"/>
    </source>
</evidence>
<evidence type="ECO:0000256" key="1">
    <source>
        <dbReference type="SAM" id="MobiDB-lite"/>
    </source>
</evidence>
<evidence type="ECO:0000313" key="3">
    <source>
        <dbReference type="Proteomes" id="UP000199360"/>
    </source>
</evidence>
<gene>
    <name evidence="2" type="ORF">GA0070213_106356</name>
</gene>
<feature type="region of interest" description="Disordered" evidence="1">
    <location>
        <begin position="107"/>
        <end position="126"/>
    </location>
</feature>
<keyword evidence="3" id="KW-1185">Reference proteome</keyword>
<sequence>MVARIDPAWWTSGTWEGRPIREFLQRRDVAVIFRFLHARGVSYGAIAALVDVSANRAAEIAKGARQVTAYEVLERVALGLNIPRAAMGLGGEQDVLAVGEVQSVRRRVPTSAQRSPQMMSERPSTDMGGLARLRAELDEALSSSTVSPRHLELVEESTSEHMRVYPSAAPTVMLSRLAGECAEVQVLSRRRQPATVQARLSGAAALLATMCADALMRLGNASEARLWYRTAIHAADDSADPRLQVLARAQAAMLPYYFGDPHQTVAMADQALAITASASPSGALAAAGRARALARLGAADQARAGIEQAHRMFDEAGDDDSDAAFRFPAKRLLFYLSGARTWLGDTKEAYRIQDEALSLYGPRPRVPIDPALIALDRALCLVRDLRFAEAAVAACAAVAGLPELQRTEIVLSKAAQVVSAIPQPAQGREVIELAEYVRACRERSRTLAAGTAVLEP</sequence>
<proteinExistence type="predicted"/>
<dbReference type="SUPFAM" id="SSF48452">
    <property type="entry name" value="TPR-like"/>
    <property type="match status" value="1"/>
</dbReference>
<dbReference type="InterPro" id="IPR011990">
    <property type="entry name" value="TPR-like_helical_dom_sf"/>
</dbReference>
<dbReference type="STRING" id="745366.GA0070213_106356"/>
<protein>
    <recommendedName>
        <fullName evidence="4">HTH cro/C1-type domain-containing protein</fullName>
    </recommendedName>
</protein>
<reference evidence="3" key="1">
    <citation type="submission" date="2016-06" db="EMBL/GenBank/DDBJ databases">
        <authorList>
            <person name="Varghese N."/>
            <person name="Submissions Spin"/>
        </authorList>
    </citation>
    <scope>NUCLEOTIDE SEQUENCE [LARGE SCALE GENOMIC DNA]</scope>
    <source>
        <strain evidence="3">DSM 45647</strain>
    </source>
</reference>
<organism evidence="2 3">
    <name type="scientific">Micromonospora humi</name>
    <dbReference type="NCBI Taxonomy" id="745366"/>
    <lineage>
        <taxon>Bacteria</taxon>
        <taxon>Bacillati</taxon>
        <taxon>Actinomycetota</taxon>
        <taxon>Actinomycetes</taxon>
        <taxon>Micromonosporales</taxon>
        <taxon>Micromonosporaceae</taxon>
        <taxon>Micromonospora</taxon>
    </lineage>
</organism>
<dbReference type="AlphaFoldDB" id="A0A1C5IQB8"/>
<dbReference type="EMBL" id="FMDM01000006">
    <property type="protein sequence ID" value="SCG60540.1"/>
    <property type="molecule type" value="Genomic_DNA"/>
</dbReference>
<evidence type="ECO:0000313" key="2">
    <source>
        <dbReference type="EMBL" id="SCG60540.1"/>
    </source>
</evidence>
<accession>A0A1C5IQB8</accession>
<dbReference type="Proteomes" id="UP000199360">
    <property type="component" value="Unassembled WGS sequence"/>
</dbReference>